<protein>
    <submittedName>
        <fullName evidence="2">Uncharacterized protein</fullName>
    </submittedName>
</protein>
<feature type="region of interest" description="Disordered" evidence="1">
    <location>
        <begin position="150"/>
        <end position="182"/>
    </location>
</feature>
<gene>
    <name evidence="2" type="ORF">FLONG3_10836</name>
</gene>
<dbReference type="Proteomes" id="UP000266234">
    <property type="component" value="Unassembled WGS sequence"/>
</dbReference>
<feature type="compositionally biased region" description="Basic and acidic residues" evidence="1">
    <location>
        <begin position="298"/>
        <end position="319"/>
    </location>
</feature>
<comment type="caution">
    <text evidence="2">The sequence shown here is derived from an EMBL/GenBank/DDBJ whole genome shotgun (WGS) entry which is preliminary data.</text>
</comment>
<evidence type="ECO:0000313" key="2">
    <source>
        <dbReference type="EMBL" id="RGP60523.1"/>
    </source>
</evidence>
<keyword evidence="3" id="KW-1185">Reference proteome</keyword>
<dbReference type="STRING" id="694270.A0A395RKE8"/>
<feature type="compositionally biased region" description="Basic and acidic residues" evidence="1">
    <location>
        <begin position="154"/>
        <end position="164"/>
    </location>
</feature>
<dbReference type="EMBL" id="PXOG01000339">
    <property type="protein sequence ID" value="RGP60523.1"/>
    <property type="molecule type" value="Genomic_DNA"/>
</dbReference>
<feature type="compositionally biased region" description="Polar residues" evidence="1">
    <location>
        <begin position="248"/>
        <end position="257"/>
    </location>
</feature>
<evidence type="ECO:0000313" key="3">
    <source>
        <dbReference type="Proteomes" id="UP000266234"/>
    </source>
</evidence>
<feature type="region of interest" description="Disordered" evidence="1">
    <location>
        <begin position="281"/>
        <end position="334"/>
    </location>
</feature>
<proteinExistence type="predicted"/>
<feature type="region of interest" description="Disordered" evidence="1">
    <location>
        <begin position="237"/>
        <end position="257"/>
    </location>
</feature>
<reference evidence="2 3" key="1">
    <citation type="journal article" date="2018" name="PLoS Pathog.">
        <title>Evolution of structural diversity of trichothecenes, a family of toxins produced by plant pathogenic and entomopathogenic fungi.</title>
        <authorList>
            <person name="Proctor R.H."/>
            <person name="McCormick S.P."/>
            <person name="Kim H.S."/>
            <person name="Cardoza R.E."/>
            <person name="Stanley A.M."/>
            <person name="Lindo L."/>
            <person name="Kelly A."/>
            <person name="Brown D.W."/>
            <person name="Lee T."/>
            <person name="Vaughan M.M."/>
            <person name="Alexander N.J."/>
            <person name="Busman M."/>
            <person name="Gutierrez S."/>
        </authorList>
    </citation>
    <scope>NUCLEOTIDE SEQUENCE [LARGE SCALE GENOMIC DNA]</scope>
    <source>
        <strain evidence="2 3">NRRL 20695</strain>
    </source>
</reference>
<feature type="compositionally biased region" description="Basic and acidic residues" evidence="1">
    <location>
        <begin position="171"/>
        <end position="182"/>
    </location>
</feature>
<dbReference type="AlphaFoldDB" id="A0A395RKE8"/>
<dbReference type="OrthoDB" id="4586300at2759"/>
<name>A0A395RKE8_9HYPO</name>
<evidence type="ECO:0000256" key="1">
    <source>
        <dbReference type="SAM" id="MobiDB-lite"/>
    </source>
</evidence>
<organism evidence="2 3">
    <name type="scientific">Fusarium longipes</name>
    <dbReference type="NCBI Taxonomy" id="694270"/>
    <lineage>
        <taxon>Eukaryota</taxon>
        <taxon>Fungi</taxon>
        <taxon>Dikarya</taxon>
        <taxon>Ascomycota</taxon>
        <taxon>Pezizomycotina</taxon>
        <taxon>Sordariomycetes</taxon>
        <taxon>Hypocreomycetidae</taxon>
        <taxon>Hypocreales</taxon>
        <taxon>Nectriaceae</taxon>
        <taxon>Fusarium</taxon>
    </lineage>
</organism>
<sequence length="334" mass="38467">MLAPLDLGFGWPSEQGMAAIAYSSYSPLALRDLPQPKPSDAPSDLDNSIFTFEDAFEDLLAVSQGQPLPDIRSRYEQRKLLRSMFPTGEPGYFWLRRLRSQGLLEESTPSRLMKSIAENNWDRFHQELDRSAQAVWRAALGEDEDEDSFGIHEQQQHQENKRDVALNSQQRNKERFRLDHDDPTRHDVELLRDELHGSRSTRREAENFDDLFSAIQSSFANGQSAWDSFVKLLNEDPSSPLDKEQKQLQKPASNEKQVVTKDEYVDQFGYRHTKTLVKTLDENGNEIGSHSHYTVRPASKDNESGQTEEQGKENQETDFKTNGSLKTKKSWFWK</sequence>
<accession>A0A395RKE8</accession>